<feature type="compositionally biased region" description="Polar residues" evidence="1">
    <location>
        <begin position="221"/>
        <end position="249"/>
    </location>
</feature>
<dbReference type="FunFam" id="3.30.420.140:FF:000019">
    <property type="entry name" value="Transcription modulator/accessory protein,putative"/>
    <property type="match status" value="1"/>
</dbReference>
<dbReference type="GO" id="GO:0003729">
    <property type="term" value="F:mRNA binding"/>
    <property type="evidence" value="ECO:0007669"/>
    <property type="project" value="TreeGrafter"/>
</dbReference>
<feature type="domain" description="YqgF/RNase H-like" evidence="2">
    <location>
        <begin position="636"/>
        <end position="731"/>
    </location>
</feature>
<dbReference type="GO" id="GO:0006412">
    <property type="term" value="P:translation"/>
    <property type="evidence" value="ECO:0007669"/>
    <property type="project" value="TreeGrafter"/>
</dbReference>
<dbReference type="Pfam" id="PF16921">
    <property type="entry name" value="Tex_YqgF"/>
    <property type="match status" value="1"/>
</dbReference>
<dbReference type="InterPro" id="IPR018974">
    <property type="entry name" value="Tex-like_N"/>
</dbReference>
<organism evidence="3 4">
    <name type="scientific">Porcisia hertigi</name>
    <dbReference type="NCBI Taxonomy" id="2761500"/>
    <lineage>
        <taxon>Eukaryota</taxon>
        <taxon>Discoba</taxon>
        <taxon>Euglenozoa</taxon>
        <taxon>Kinetoplastea</taxon>
        <taxon>Metakinetoplastina</taxon>
        <taxon>Trypanosomatida</taxon>
        <taxon>Trypanosomatidae</taxon>
        <taxon>Leishmaniinae</taxon>
        <taxon>Porcisia</taxon>
    </lineage>
</organism>
<dbReference type="GO" id="GO:0003735">
    <property type="term" value="F:structural constituent of ribosome"/>
    <property type="evidence" value="ECO:0007669"/>
    <property type="project" value="TreeGrafter"/>
</dbReference>
<comment type="caution">
    <text evidence="3">The sequence shown here is derived from an EMBL/GenBank/DDBJ whole genome shotgun (WGS) entry which is preliminary data.</text>
</comment>
<dbReference type="InterPro" id="IPR006641">
    <property type="entry name" value="YqgF/RNaseH-like_dom"/>
</dbReference>
<feature type="region of interest" description="Disordered" evidence="1">
    <location>
        <begin position="180"/>
        <end position="270"/>
    </location>
</feature>
<dbReference type="Pfam" id="PF12836">
    <property type="entry name" value="HHH_3"/>
    <property type="match status" value="1"/>
</dbReference>
<proteinExistence type="predicted"/>
<dbReference type="InterPro" id="IPR041692">
    <property type="entry name" value="HHH_9"/>
</dbReference>
<dbReference type="Proteomes" id="UP000674318">
    <property type="component" value="Unassembled WGS sequence"/>
</dbReference>
<evidence type="ECO:0000256" key="1">
    <source>
        <dbReference type="SAM" id="MobiDB-lite"/>
    </source>
</evidence>
<dbReference type="Pfam" id="PF17674">
    <property type="entry name" value="HHH_9"/>
    <property type="match status" value="1"/>
</dbReference>
<dbReference type="InterPro" id="IPR023319">
    <property type="entry name" value="Tex-like_HTH_dom_sf"/>
</dbReference>
<dbReference type="Pfam" id="PF09371">
    <property type="entry name" value="Tex_N"/>
    <property type="match status" value="1"/>
</dbReference>
<dbReference type="FunFam" id="1.10.10.650:FF:000001">
    <property type="entry name" value="S1 RNA-binding domain 1"/>
    <property type="match status" value="1"/>
</dbReference>
<dbReference type="KEGG" id="phet:94293031"/>
<feature type="compositionally biased region" description="Polar residues" evidence="1">
    <location>
        <begin position="1244"/>
        <end position="1256"/>
    </location>
</feature>
<feature type="compositionally biased region" description="Polar residues" evidence="1">
    <location>
        <begin position="1215"/>
        <end position="1231"/>
    </location>
</feature>
<dbReference type="FunFam" id="1.10.150.310:FF:000002">
    <property type="entry name" value="Putative transcription modulator/accessory protein"/>
    <property type="match status" value="1"/>
</dbReference>
<evidence type="ECO:0000313" key="3">
    <source>
        <dbReference type="EMBL" id="KAG5510114.1"/>
    </source>
</evidence>
<dbReference type="PANTHER" id="PTHR10724:SF10">
    <property type="entry name" value="S1 RNA-BINDING DOMAIN-CONTAINING PROTEIN 1"/>
    <property type="match status" value="1"/>
</dbReference>
<dbReference type="AlphaFoldDB" id="A0A836IIB8"/>
<dbReference type="InterPro" id="IPR037027">
    <property type="entry name" value="YqgF/RNaseH-like_dom_sf"/>
</dbReference>
<dbReference type="InterPro" id="IPR010994">
    <property type="entry name" value="RuvA_2-like"/>
</dbReference>
<dbReference type="Gene3D" id="3.30.420.140">
    <property type="entry name" value="YqgF/RNase H-like domain"/>
    <property type="match status" value="1"/>
</dbReference>
<dbReference type="SUPFAM" id="SSF53098">
    <property type="entry name" value="Ribonuclease H-like"/>
    <property type="match status" value="1"/>
</dbReference>
<feature type="region of interest" description="Disordered" evidence="1">
    <location>
        <begin position="1197"/>
        <end position="1256"/>
    </location>
</feature>
<evidence type="ECO:0000313" key="4">
    <source>
        <dbReference type="Proteomes" id="UP000674318"/>
    </source>
</evidence>
<accession>A0A836IIB8</accession>
<dbReference type="Gene3D" id="1.10.10.650">
    <property type="entry name" value="RuvA domain 2-like"/>
    <property type="match status" value="1"/>
</dbReference>
<feature type="region of interest" description="Disordered" evidence="1">
    <location>
        <begin position="1048"/>
        <end position="1072"/>
    </location>
</feature>
<dbReference type="PANTHER" id="PTHR10724">
    <property type="entry name" value="30S RIBOSOMAL PROTEIN S1"/>
    <property type="match status" value="1"/>
</dbReference>
<keyword evidence="4" id="KW-1185">Reference proteome</keyword>
<dbReference type="InterPro" id="IPR050437">
    <property type="entry name" value="Ribos_protein_bS1-like"/>
</dbReference>
<dbReference type="SMART" id="SM00732">
    <property type="entry name" value="YqgFc"/>
    <property type="match status" value="1"/>
</dbReference>
<dbReference type="SUPFAM" id="SSF47781">
    <property type="entry name" value="RuvA domain 2-like"/>
    <property type="match status" value="2"/>
</dbReference>
<dbReference type="RefSeq" id="XP_067758963.1">
    <property type="nucleotide sequence ID" value="XM_067902954.1"/>
</dbReference>
<dbReference type="SUPFAM" id="SSF158832">
    <property type="entry name" value="Tex N-terminal region-like"/>
    <property type="match status" value="1"/>
</dbReference>
<dbReference type="InterPro" id="IPR023323">
    <property type="entry name" value="Tex-like_dom_sf"/>
</dbReference>
<protein>
    <recommendedName>
        <fullName evidence="2">YqgF/RNase H-like domain-containing protein</fullName>
    </recommendedName>
</protein>
<dbReference type="InterPro" id="IPR032639">
    <property type="entry name" value="Tex_YqgF"/>
</dbReference>
<gene>
    <name evidence="3" type="ORF">JKF63_07010</name>
</gene>
<dbReference type="InterPro" id="IPR012337">
    <property type="entry name" value="RNaseH-like_sf"/>
</dbReference>
<dbReference type="Gene3D" id="1.10.3500.10">
    <property type="entry name" value="Tex N-terminal region-like"/>
    <property type="match status" value="1"/>
</dbReference>
<dbReference type="GeneID" id="94293031"/>
<dbReference type="GO" id="GO:0006139">
    <property type="term" value="P:nucleobase-containing compound metabolic process"/>
    <property type="evidence" value="ECO:0007669"/>
    <property type="project" value="InterPro"/>
</dbReference>
<name>A0A836IIB8_9TRYP</name>
<dbReference type="Gene3D" id="1.10.150.310">
    <property type="entry name" value="Tex RuvX-like domain-like"/>
    <property type="match status" value="1"/>
</dbReference>
<evidence type="ECO:0000259" key="2">
    <source>
        <dbReference type="SMART" id="SM00732"/>
    </source>
</evidence>
<dbReference type="EMBL" id="JAFJZO010000011">
    <property type="protein sequence ID" value="KAG5510114.1"/>
    <property type="molecule type" value="Genomic_DNA"/>
</dbReference>
<dbReference type="OrthoDB" id="995477at2759"/>
<reference evidence="3 4" key="1">
    <citation type="submission" date="2021-02" db="EMBL/GenBank/DDBJ databases">
        <title>Porcisia hertigi Genome sequencing and assembly.</title>
        <authorList>
            <person name="Almutairi H."/>
            <person name="Gatherer D."/>
        </authorList>
    </citation>
    <scope>NUCLEOTIDE SEQUENCE [LARGE SCALE GENOMIC DNA]</scope>
    <source>
        <strain evidence="3 4">C119</strain>
    </source>
</reference>
<sequence>MCSGGVSGPRVNRGARTSILSSLRDRLCALRPSQQKCCPRYHTSLLSRHTCGVPALCLLRLLAPAPTLLPSTRCAASTFASSSSLSRSSARNSLWCHRHSATAPLRSLRTSPLFLTHYHARSFLSASTVYALSARHGSSCSVLALTRPSLSFSASSRALASTKVSGCSAEEAVMRVNSDNAATPRRTKKAQAARKALPATGKRKYTRRAGATVPTPEVNGVNDTTVGVSASGSAITATDVTHRPSSQRGGSDASDTDAHDVHEEEEVYNKQYELSPEETYRQTSARLMLPLHAVQFVLAQAKEGATVPFLARYRRGETGRMDETQLRLVMDTAKEVAEVHRRRQFMLRSLESRGLLTPALHTALKSMTHVSQLEDAWEPYKERRTSLASRGRAAGLGPYAAALLGFNPEDPECKARLDELSALVRRTDDGERLLTAIVAEDVQRSEELRRRLSEYCRHTARLSSTMMTKPRKKVAKELHKESFEALRKHFAYYDNKSWSVQRVAAHVVLALERGEAKGALKVDMVTGPKSHGLFMHAVRQQYPALNRLLSSPSSLSSSSSSEGTAEGRVGSFRVLGDWRYARKIIQDGLQAAYDHLIKQTHFSIRRDLKKSAEQEAIVVFAHNLHHMLLQRPLTRSRILAMDPGLANGVKCVALDEHGAVETFFTCTLMDEHKMRRYVIQVVESRKLNKIVIGNGTASGRATELVADIIKQQQWTDVEFAIVSEAGASVYSVSDIAKEEFPDLDVMYRGAVSIGRRVLDPLSELVKIPVRSMGIGMYQHDVNEKDLMKELNYVLGSCVARVGVNAASANRCVMEKVPGISKRIVDQIVLARHARKLLSREDLRRVPAMTESVYQQIAGFFRFPNSPEPLDNTNIHPESYPLVRRLVSLYMAGQLGDDGAVTEKLEEAGDAARIRQQVAKRLERMSASQLTDLASEKLLCSVETLELLRQELLHPALDPRASLLHAGLLRREVCDVKDLRPGQLLSGVVQSVTMFGAFVDCGLHDSVLLRGEGVDALQVGMYLDQRIRFDCLDHLKRPRVFLVRAVAAPSPTSGDSSGGAKAGAPSTAPRRLRLESEDILSSDGRGFVSQAEPDAHLYDSLATDAEGVTALAPTLTARVMQERRRRAEEALGSANSPSVMGALRAATSSQTISPSRASLSHPPVTKRARAELGTSDAFHQARRRVETVVAVSAAACPQATPSVPSPPCPAVKSAPGTLSASTSQMSKPTSQRVDVAGGGDRGQDGASSRIENTVFSF</sequence>